<dbReference type="InterPro" id="IPR001810">
    <property type="entry name" value="F-box_dom"/>
</dbReference>
<organism evidence="2 3">
    <name type="scientific">Musa troglodytarum</name>
    <name type="common">fe'i banana</name>
    <dbReference type="NCBI Taxonomy" id="320322"/>
    <lineage>
        <taxon>Eukaryota</taxon>
        <taxon>Viridiplantae</taxon>
        <taxon>Streptophyta</taxon>
        <taxon>Embryophyta</taxon>
        <taxon>Tracheophyta</taxon>
        <taxon>Spermatophyta</taxon>
        <taxon>Magnoliopsida</taxon>
        <taxon>Liliopsida</taxon>
        <taxon>Zingiberales</taxon>
        <taxon>Musaceae</taxon>
        <taxon>Musa</taxon>
    </lineage>
</organism>
<keyword evidence="3" id="KW-1185">Reference proteome</keyword>
<gene>
    <name evidence="2" type="ORF">MUK42_11971</name>
</gene>
<dbReference type="EMBL" id="CP097505">
    <property type="protein sequence ID" value="URD92091.1"/>
    <property type="molecule type" value="Genomic_DNA"/>
</dbReference>
<name>A0A9E7FD11_9LILI</name>
<dbReference type="InterPro" id="IPR036047">
    <property type="entry name" value="F-box-like_dom_sf"/>
</dbReference>
<evidence type="ECO:0000313" key="3">
    <source>
        <dbReference type="Proteomes" id="UP001055439"/>
    </source>
</evidence>
<proteinExistence type="predicted"/>
<dbReference type="SUPFAM" id="SSF81383">
    <property type="entry name" value="F-box domain"/>
    <property type="match status" value="1"/>
</dbReference>
<dbReference type="Pfam" id="PF00646">
    <property type="entry name" value="F-box"/>
    <property type="match status" value="1"/>
</dbReference>
<accession>A0A9E7FD11</accession>
<reference evidence="2" key="1">
    <citation type="submission" date="2022-05" db="EMBL/GenBank/DDBJ databases">
        <title>The Musa troglodytarum L. genome provides insights into the mechanism of non-climacteric behaviour and enrichment of carotenoids.</title>
        <authorList>
            <person name="Wang J."/>
        </authorList>
    </citation>
    <scope>NUCLEOTIDE SEQUENCE</scope>
    <source>
        <tissue evidence="2">Leaf</tissue>
    </source>
</reference>
<feature type="domain" description="F-box" evidence="1">
    <location>
        <begin position="26"/>
        <end position="59"/>
    </location>
</feature>
<protein>
    <recommendedName>
        <fullName evidence="1">F-box domain-containing protein</fullName>
    </recommendedName>
</protein>
<evidence type="ECO:0000313" key="2">
    <source>
        <dbReference type="EMBL" id="URD92091.1"/>
    </source>
</evidence>
<dbReference type="Proteomes" id="UP001055439">
    <property type="component" value="Chromosome 3"/>
</dbReference>
<dbReference type="AlphaFoldDB" id="A0A9E7FD11"/>
<dbReference type="OrthoDB" id="1867629at2759"/>
<evidence type="ECO:0000259" key="1">
    <source>
        <dbReference type="Pfam" id="PF00646"/>
    </source>
</evidence>
<sequence>MVDMLNSMHNIGLVGPKKLGSSSCPLPDDVFTEILSYLPAKAFFRLLSISNAFCKLLSDSFPPFIIIP</sequence>